<keyword evidence="3" id="KW-1185">Reference proteome</keyword>
<dbReference type="PANTHER" id="PTHR42928">
    <property type="entry name" value="TRICARBOXYLATE-BINDING PROTEIN"/>
    <property type="match status" value="1"/>
</dbReference>
<dbReference type="InterPro" id="IPR005064">
    <property type="entry name" value="BUG"/>
</dbReference>
<organism evidence="2 3">
    <name type="scientific">Pigmentiphaga kullae</name>
    <dbReference type="NCBI Taxonomy" id="151784"/>
    <lineage>
        <taxon>Bacteria</taxon>
        <taxon>Pseudomonadati</taxon>
        <taxon>Pseudomonadota</taxon>
        <taxon>Betaproteobacteria</taxon>
        <taxon>Burkholderiales</taxon>
        <taxon>Alcaligenaceae</taxon>
        <taxon>Pigmentiphaga</taxon>
    </lineage>
</organism>
<dbReference type="Proteomes" id="UP000292445">
    <property type="component" value="Unassembled WGS sequence"/>
</dbReference>
<sequence length="311" mass="33113">MLAGVDMWGGSVLAVEPTKPIRIVVPFAPGGSIDTIPRLIGERLSPLLGVPVIVENRPGAGGNIGAELVYRAPPDGSTFLATPMPLLAVNPHLYSSLRFEPLKFEPVTVVTRYPIVLLARQSLGVSDIGELLDFARKNPGKLSYASQGDGAVGHVVFEKFQHDAKIQAVHVPYKGNGPALSDLMAGHVDLMFSDLIAGMPAIQSGRVKMLAVAGETRLTAYPNVQTIAETLPGFVTTSWIGIVAPPKTPEAITERVATALKAVLGDPAITSYLEKLYAAPAGEGRQAMRVELDSASRVWADVVRRANIRLE</sequence>
<keyword evidence="2" id="KW-0675">Receptor</keyword>
<reference evidence="2 3" key="1">
    <citation type="submission" date="2019-02" db="EMBL/GenBank/DDBJ databases">
        <title>Genomic Encyclopedia of Type Strains, Phase IV (KMG-IV): sequencing the most valuable type-strain genomes for metagenomic binning, comparative biology and taxonomic classification.</title>
        <authorList>
            <person name="Goeker M."/>
        </authorList>
    </citation>
    <scope>NUCLEOTIDE SEQUENCE [LARGE SCALE GENOMIC DNA]</scope>
    <source>
        <strain evidence="2 3">K24</strain>
    </source>
</reference>
<dbReference type="PANTHER" id="PTHR42928:SF5">
    <property type="entry name" value="BLR1237 PROTEIN"/>
    <property type="match status" value="1"/>
</dbReference>
<dbReference type="SUPFAM" id="SSF53850">
    <property type="entry name" value="Periplasmic binding protein-like II"/>
    <property type="match status" value="1"/>
</dbReference>
<comment type="similarity">
    <text evidence="1">Belongs to the UPF0065 (bug) family.</text>
</comment>
<dbReference type="EMBL" id="SGXC01000001">
    <property type="protein sequence ID" value="RZS86601.1"/>
    <property type="molecule type" value="Genomic_DNA"/>
</dbReference>
<dbReference type="CDD" id="cd07012">
    <property type="entry name" value="PBP2_Bug_TTT"/>
    <property type="match status" value="1"/>
</dbReference>
<proteinExistence type="inferred from homology"/>
<comment type="caution">
    <text evidence="2">The sequence shown here is derived from an EMBL/GenBank/DDBJ whole genome shotgun (WGS) entry which is preliminary data.</text>
</comment>
<protein>
    <submittedName>
        <fullName evidence="2">Tripartite-type tricarboxylate transporter receptor subunit TctC</fullName>
    </submittedName>
</protein>
<evidence type="ECO:0000313" key="2">
    <source>
        <dbReference type="EMBL" id="RZS86601.1"/>
    </source>
</evidence>
<dbReference type="AlphaFoldDB" id="A0A4Q7NN08"/>
<evidence type="ECO:0000256" key="1">
    <source>
        <dbReference type="ARBA" id="ARBA00006987"/>
    </source>
</evidence>
<accession>A0A4Q7NN08</accession>
<dbReference type="Gene3D" id="3.40.190.10">
    <property type="entry name" value="Periplasmic binding protein-like II"/>
    <property type="match status" value="1"/>
</dbReference>
<evidence type="ECO:0000313" key="3">
    <source>
        <dbReference type="Proteomes" id="UP000292445"/>
    </source>
</evidence>
<dbReference type="InterPro" id="IPR042100">
    <property type="entry name" value="Bug_dom1"/>
</dbReference>
<dbReference type="PIRSF" id="PIRSF017082">
    <property type="entry name" value="YflP"/>
    <property type="match status" value="1"/>
</dbReference>
<name>A0A4Q7NN08_9BURK</name>
<gene>
    <name evidence="2" type="ORF">EV675_2648</name>
</gene>
<dbReference type="Gene3D" id="3.40.190.150">
    <property type="entry name" value="Bordetella uptake gene, domain 1"/>
    <property type="match status" value="1"/>
</dbReference>
<dbReference type="Pfam" id="PF03401">
    <property type="entry name" value="TctC"/>
    <property type="match status" value="1"/>
</dbReference>